<keyword evidence="2" id="KW-0812">Transmembrane</keyword>
<comment type="subcellular location">
    <subcellularLocation>
        <location evidence="1">Endoplasmic reticulum membrane</location>
        <topology evidence="1">Single-pass membrane protein</topology>
    </subcellularLocation>
</comment>
<dbReference type="Proteomes" id="UP000196329">
    <property type="component" value="Unassembled WGS sequence"/>
</dbReference>
<dbReference type="EMBL" id="NFHS01000008">
    <property type="protein sequence ID" value="OUN53170.1"/>
    <property type="molecule type" value="Genomic_DNA"/>
</dbReference>
<evidence type="ECO:0000256" key="4">
    <source>
        <dbReference type="ARBA" id="ARBA00022989"/>
    </source>
</evidence>
<comment type="caution">
    <text evidence="7">The sequence shown here is derived from an EMBL/GenBank/DDBJ whole genome shotgun (WGS) entry which is preliminary data.</text>
</comment>
<dbReference type="GO" id="GO:0004577">
    <property type="term" value="F:N-acetylglucosaminyldiphosphodolichol N-acetylglucosaminyltransferase activity"/>
    <property type="evidence" value="ECO:0007669"/>
    <property type="project" value="TreeGrafter"/>
</dbReference>
<keyword evidence="6" id="KW-0808">Transferase</keyword>
<sequence length="173" mass="19933">MKLNQIVFFASNEGGHFAQLMALSNLFSKYDSIIVTDNKRANKDIPALQNVKAIEFAMAFADRREELTKEKHKKLTHASYLSAYWDLFKQCNAIWKKYRPKVIISTGSNIAVPLCFIAKLHGLHFVYIETRAKVYNKTISGKIVEHFADKIIVQWPEMVEVYKGKAEYWGTLV</sequence>
<evidence type="ECO:0000313" key="8">
    <source>
        <dbReference type="Proteomes" id="UP000196329"/>
    </source>
</evidence>
<dbReference type="AlphaFoldDB" id="A0A1Y3V6K1"/>
<evidence type="ECO:0000313" key="6">
    <source>
        <dbReference type="EMBL" id="GKH14859.1"/>
    </source>
</evidence>
<protein>
    <submittedName>
        <fullName evidence="7">Capsular biosynthesis protein CpsF</fullName>
    </submittedName>
    <submittedName>
        <fullName evidence="6">Glucosyl transferase</fullName>
    </submittedName>
</protein>
<dbReference type="Gene3D" id="3.40.50.2000">
    <property type="entry name" value="Glycogen Phosphorylase B"/>
    <property type="match status" value="1"/>
</dbReference>
<dbReference type="Proteomes" id="UP001055048">
    <property type="component" value="Unassembled WGS sequence"/>
</dbReference>
<dbReference type="RefSeq" id="WP_087333120.1">
    <property type="nucleotide sequence ID" value="NZ_BQNL01000001.1"/>
</dbReference>
<keyword evidence="3" id="KW-0256">Endoplasmic reticulum</keyword>
<evidence type="ECO:0000256" key="2">
    <source>
        <dbReference type="ARBA" id="ARBA00022692"/>
    </source>
</evidence>
<dbReference type="PANTHER" id="PTHR12154:SF4">
    <property type="entry name" value="UDP-N-ACETYLGLUCOSAMINE TRANSFERASE SUBUNIT ALG14 HOMOLOG"/>
    <property type="match status" value="1"/>
</dbReference>
<reference evidence="6" key="3">
    <citation type="submission" date="2022-01" db="EMBL/GenBank/DDBJ databases">
        <title>Novel bile acid biosynthetic pathways are enriched in the microbiome of centenarians.</title>
        <authorList>
            <person name="Sato Y."/>
            <person name="Atarashi K."/>
            <person name="Plichta R.D."/>
            <person name="Arai Y."/>
            <person name="Sasajima S."/>
            <person name="Kearney M.S."/>
            <person name="Suda W."/>
            <person name="Takeshita K."/>
            <person name="Sasaki T."/>
            <person name="Okamoto S."/>
            <person name="Skelly N.A."/>
            <person name="Okamura Y."/>
            <person name="Vlamakis H."/>
            <person name="Li Y."/>
            <person name="Tanoue T."/>
            <person name="Takei H."/>
            <person name="Nittono H."/>
            <person name="Narushima S."/>
            <person name="Irie J."/>
            <person name="Itoh H."/>
            <person name="Moriya K."/>
            <person name="Sugiura Y."/>
            <person name="Suematsu M."/>
            <person name="Moritoki N."/>
            <person name="Shibata S."/>
            <person name="Littman R.D."/>
            <person name="Fischbach A.M."/>
            <person name="Uwamino Y."/>
            <person name="Inoue T."/>
            <person name="Honda A."/>
            <person name="Hattori M."/>
            <person name="Murai T."/>
            <person name="Xavier J.R."/>
            <person name="Hirose N."/>
            <person name="Honda K."/>
        </authorList>
    </citation>
    <scope>NUCLEOTIDE SEQUENCE</scope>
    <source>
        <strain evidence="6">CE91-St12</strain>
    </source>
</reference>
<reference evidence="8" key="1">
    <citation type="submission" date="2017-04" db="EMBL/GenBank/DDBJ databases">
        <title>Function of individual gut microbiota members based on whole genome sequencing of pure cultures obtained from chicken caecum.</title>
        <authorList>
            <person name="Medvecky M."/>
            <person name="Cejkova D."/>
            <person name="Polansky O."/>
            <person name="Karasova D."/>
            <person name="Kubasova T."/>
            <person name="Cizek A."/>
            <person name="Rychlik I."/>
        </authorList>
    </citation>
    <scope>NUCLEOTIDE SEQUENCE [LARGE SCALE GENOMIC DNA]</scope>
    <source>
        <strain evidence="8">An67</strain>
    </source>
</reference>
<dbReference type="SUPFAM" id="SSF53756">
    <property type="entry name" value="UDP-Glycosyltransferase/glycogen phosphorylase"/>
    <property type="match status" value="1"/>
</dbReference>
<accession>A0A1Y3V6K1</accession>
<dbReference type="InterPro" id="IPR013969">
    <property type="entry name" value="Oligosacch_biosynth_Alg14"/>
</dbReference>
<dbReference type="Pfam" id="PF08660">
    <property type="entry name" value="Alg14"/>
    <property type="match status" value="1"/>
</dbReference>
<dbReference type="NCBIfam" id="NF041549">
    <property type="entry name" value="PssD"/>
    <property type="match status" value="1"/>
</dbReference>
<keyword evidence="5" id="KW-0472">Membrane</keyword>
<name>A0A1Y3V6K1_BACUN</name>
<reference evidence="7" key="2">
    <citation type="journal article" date="2018" name="BMC Genomics">
        <title>Whole genome sequencing and function prediction of 133 gut anaerobes isolated from chicken caecum in pure cultures.</title>
        <authorList>
            <person name="Medvecky M."/>
            <person name="Cejkova D."/>
            <person name="Polansky O."/>
            <person name="Karasova D."/>
            <person name="Kubasova T."/>
            <person name="Cizek A."/>
            <person name="Rychlik I."/>
        </authorList>
    </citation>
    <scope>NUCLEOTIDE SEQUENCE</scope>
    <source>
        <strain evidence="7">An67</strain>
    </source>
</reference>
<keyword evidence="4" id="KW-1133">Transmembrane helix</keyword>
<evidence type="ECO:0000256" key="1">
    <source>
        <dbReference type="ARBA" id="ARBA00004389"/>
    </source>
</evidence>
<evidence type="ECO:0000256" key="3">
    <source>
        <dbReference type="ARBA" id="ARBA00022824"/>
    </source>
</evidence>
<dbReference type="EMBL" id="BQNL01000001">
    <property type="protein sequence ID" value="GKH14859.1"/>
    <property type="molecule type" value="Genomic_DNA"/>
</dbReference>
<gene>
    <name evidence="7" type="ORF">B5G17_15200</name>
    <name evidence="6" type="ORF">CE91St12_30690</name>
</gene>
<dbReference type="GO" id="GO:0006488">
    <property type="term" value="P:dolichol-linked oligosaccharide biosynthetic process"/>
    <property type="evidence" value="ECO:0007669"/>
    <property type="project" value="InterPro"/>
</dbReference>
<dbReference type="PANTHER" id="PTHR12154">
    <property type="entry name" value="GLYCOSYL TRANSFERASE-RELATED"/>
    <property type="match status" value="1"/>
</dbReference>
<evidence type="ECO:0000256" key="5">
    <source>
        <dbReference type="ARBA" id="ARBA00023136"/>
    </source>
</evidence>
<evidence type="ECO:0000313" key="7">
    <source>
        <dbReference type="EMBL" id="OUN53170.1"/>
    </source>
</evidence>
<organism evidence="7 8">
    <name type="scientific">Bacteroides uniformis</name>
    <dbReference type="NCBI Taxonomy" id="820"/>
    <lineage>
        <taxon>Bacteria</taxon>
        <taxon>Pseudomonadati</taxon>
        <taxon>Bacteroidota</taxon>
        <taxon>Bacteroidia</taxon>
        <taxon>Bacteroidales</taxon>
        <taxon>Bacteroidaceae</taxon>
        <taxon>Bacteroides</taxon>
    </lineage>
</organism>
<proteinExistence type="predicted"/>